<dbReference type="PANTHER" id="PTHR43727">
    <property type="entry name" value="DIAMINOPIMELATE DECARBOXYLASE"/>
    <property type="match status" value="1"/>
</dbReference>
<evidence type="ECO:0000259" key="4">
    <source>
        <dbReference type="Pfam" id="PF02784"/>
    </source>
</evidence>
<dbReference type="SUPFAM" id="SSF51419">
    <property type="entry name" value="PLP-binding barrel"/>
    <property type="match status" value="1"/>
</dbReference>
<evidence type="ECO:0000256" key="2">
    <source>
        <dbReference type="ARBA" id="ARBA00022898"/>
    </source>
</evidence>
<dbReference type="InterPro" id="IPR009006">
    <property type="entry name" value="Ala_racemase/Decarboxylase_C"/>
</dbReference>
<sequence>MRAVDPYPVGAATRPGPENGPERPAGPVDVGSPTAPPAAAAGLDRADAVRLAAEYGWPIYVADVGRLRSNIVRMYREFSRTLRDFEIGYSFKTNYLARFIQVARELGLTAEVVSELEFDYARDLGFSGTQILVNGPVKSGIFMQRALEQGARVNIDSVDELITLDELGRAGRSPVDVGLRVSYGFHGRSRFGIDLEDPDICRAVRQVLDAGHIRVAGAHVHTPGRRSPASFQLRLRCVAAAMERVGIVRPDYLDVGGGFMGTIPTDLAQQLAEPQASYQEYAEALGETMSGLFGEDQPRLIVEPGTGLLADTMTLYAPVTSVKRSAAGSTVAIVDASLHDIKPLRGTIDPSVRVLGRDATRGGTDLRTESVQLAGNTCMEIDVLHTGLETTGERIAAGDVLEFRNVGAYTVSLRPSFIAPTPAVLESPRRDEPARVLRPRGTSVDLGRAYGLRP</sequence>
<dbReference type="InterPro" id="IPR022644">
    <property type="entry name" value="De-COase2_N"/>
</dbReference>
<dbReference type="GO" id="GO:0008836">
    <property type="term" value="F:diaminopimelate decarboxylase activity"/>
    <property type="evidence" value="ECO:0007669"/>
    <property type="project" value="TreeGrafter"/>
</dbReference>
<dbReference type="Gene3D" id="3.20.20.10">
    <property type="entry name" value="Alanine racemase"/>
    <property type="match status" value="1"/>
</dbReference>
<evidence type="ECO:0000313" key="6">
    <source>
        <dbReference type="Proteomes" id="UP000194360"/>
    </source>
</evidence>
<dbReference type="EMBL" id="MIGB01000002">
    <property type="protein sequence ID" value="OSY43650.1"/>
    <property type="molecule type" value="Genomic_DNA"/>
</dbReference>
<gene>
    <name evidence="5" type="primary">btrK_1</name>
    <name evidence="5" type="ORF">BG845_00596</name>
</gene>
<dbReference type="Pfam" id="PF02784">
    <property type="entry name" value="Orn_Arg_deC_N"/>
    <property type="match status" value="1"/>
</dbReference>
<keyword evidence="2" id="KW-0663">Pyridoxal phosphate</keyword>
<dbReference type="STRING" id="2074.BG845_00596"/>
<dbReference type="Gene3D" id="2.40.37.10">
    <property type="entry name" value="Lyase, Ornithine Decarboxylase, Chain A, domain 1"/>
    <property type="match status" value="1"/>
</dbReference>
<dbReference type="Proteomes" id="UP000194360">
    <property type="component" value="Unassembled WGS sequence"/>
</dbReference>
<evidence type="ECO:0000256" key="3">
    <source>
        <dbReference type="SAM" id="MobiDB-lite"/>
    </source>
</evidence>
<dbReference type="GO" id="GO:0009089">
    <property type="term" value="P:lysine biosynthetic process via diaminopimelate"/>
    <property type="evidence" value="ECO:0007669"/>
    <property type="project" value="TreeGrafter"/>
</dbReference>
<dbReference type="EC" id="4.1.1.95" evidence="5"/>
<comment type="caution">
    <text evidence="5">The sequence shown here is derived from an EMBL/GenBank/DDBJ whole genome shotgun (WGS) entry which is preliminary data.</text>
</comment>
<comment type="cofactor">
    <cofactor evidence="1">
        <name>pyridoxal 5'-phosphate</name>
        <dbReference type="ChEBI" id="CHEBI:597326"/>
    </cofactor>
</comment>
<organism evidence="5 6">
    <name type="scientific">Pseudonocardia autotrophica</name>
    <name type="common">Amycolata autotrophica</name>
    <name type="synonym">Nocardia autotrophica</name>
    <dbReference type="NCBI Taxonomy" id="2074"/>
    <lineage>
        <taxon>Bacteria</taxon>
        <taxon>Bacillati</taxon>
        <taxon>Actinomycetota</taxon>
        <taxon>Actinomycetes</taxon>
        <taxon>Pseudonocardiales</taxon>
        <taxon>Pseudonocardiaceae</taxon>
        <taxon>Pseudonocardia</taxon>
    </lineage>
</organism>
<reference evidence="5 6" key="1">
    <citation type="submission" date="2016-09" db="EMBL/GenBank/DDBJ databases">
        <title>Pseudonocardia autotrophica DSM535, a candidate organism with high potential of specific P450 cytochromes.</title>
        <authorList>
            <person name="Grumaz C."/>
            <person name="Vainshtein Y."/>
            <person name="Kirstahler P."/>
            <person name="Sohn K."/>
        </authorList>
    </citation>
    <scope>NUCLEOTIDE SEQUENCE [LARGE SCALE GENOMIC DNA]</scope>
    <source>
        <strain evidence="5 6">DSM 535</strain>
    </source>
</reference>
<feature type="region of interest" description="Disordered" evidence="3">
    <location>
        <begin position="1"/>
        <end position="38"/>
    </location>
</feature>
<dbReference type="PANTHER" id="PTHR43727:SF2">
    <property type="entry name" value="GROUP IV DECARBOXYLASE"/>
    <property type="match status" value="1"/>
</dbReference>
<evidence type="ECO:0000256" key="1">
    <source>
        <dbReference type="ARBA" id="ARBA00001933"/>
    </source>
</evidence>
<accession>A0A1Y2N856</accession>
<dbReference type="SUPFAM" id="SSF50621">
    <property type="entry name" value="Alanine racemase C-terminal domain-like"/>
    <property type="match status" value="1"/>
</dbReference>
<name>A0A1Y2N856_PSEAH</name>
<feature type="domain" description="Orn/DAP/Arg decarboxylase 2 N-terminal" evidence="4">
    <location>
        <begin position="69"/>
        <end position="306"/>
    </location>
</feature>
<keyword evidence="5" id="KW-0456">Lyase</keyword>
<dbReference type="InterPro" id="IPR029066">
    <property type="entry name" value="PLP-binding_barrel"/>
</dbReference>
<dbReference type="AlphaFoldDB" id="A0A1Y2N856"/>
<protein>
    <submittedName>
        <fullName evidence="5">L-glutamyl-[BtrI acyl-carrier protein] decarboxylase</fullName>
        <ecNumber evidence="5">4.1.1.95</ecNumber>
    </submittedName>
</protein>
<keyword evidence="6" id="KW-1185">Reference proteome</keyword>
<evidence type="ECO:0000313" key="5">
    <source>
        <dbReference type="EMBL" id="OSY43650.1"/>
    </source>
</evidence>
<proteinExistence type="predicted"/>